<organism evidence="1 3">
    <name type="scientific">Brevibacillus composti</name>
    <dbReference type="NCBI Taxonomy" id="2796470"/>
    <lineage>
        <taxon>Bacteria</taxon>
        <taxon>Bacillati</taxon>
        <taxon>Bacillota</taxon>
        <taxon>Bacilli</taxon>
        <taxon>Bacillales</taxon>
        <taxon>Paenibacillaceae</taxon>
        <taxon>Brevibacillus</taxon>
    </lineage>
</organism>
<dbReference type="InterPro" id="IPR025681">
    <property type="entry name" value="COOH-NH2_lig"/>
</dbReference>
<dbReference type="AlphaFoldDB" id="A0A7T5EPZ5"/>
<name>A0A7T5EPZ5_9BACL</name>
<proteinExistence type="predicted"/>
<dbReference type="Pfam" id="PF14395">
    <property type="entry name" value="COOH-NH2_lig"/>
    <property type="match status" value="1"/>
</dbReference>
<keyword evidence="4" id="KW-1185">Reference proteome</keyword>
<protein>
    <recommendedName>
        <fullName evidence="5">PhiEco32-like amidoligase-type 2 protein</fullName>
    </recommendedName>
</protein>
<gene>
    <name evidence="1" type="ORF">JD108_10395</name>
    <name evidence="2" type="ORF">KDJ56_10090</name>
</gene>
<evidence type="ECO:0000313" key="2">
    <source>
        <dbReference type="EMBL" id="QUO43645.1"/>
    </source>
</evidence>
<dbReference type="KEGG" id="bcop:JD108_10395"/>
<dbReference type="Proteomes" id="UP000595847">
    <property type="component" value="Chromosome"/>
</dbReference>
<accession>A0A7T5EPZ5</accession>
<dbReference type="EMBL" id="CP073708">
    <property type="protein sequence ID" value="QUO43645.1"/>
    <property type="molecule type" value="Genomic_DNA"/>
</dbReference>
<evidence type="ECO:0000313" key="3">
    <source>
        <dbReference type="Proteomes" id="UP000595847"/>
    </source>
</evidence>
<dbReference type="EMBL" id="CP066308">
    <property type="protein sequence ID" value="QQE76572.1"/>
    <property type="molecule type" value="Genomic_DNA"/>
</dbReference>
<evidence type="ECO:0000313" key="1">
    <source>
        <dbReference type="EMBL" id="QQE76572.1"/>
    </source>
</evidence>
<evidence type="ECO:0000313" key="4">
    <source>
        <dbReference type="Proteomes" id="UP000677234"/>
    </source>
</evidence>
<reference evidence="1 3" key="1">
    <citation type="submission" date="2020-12" db="EMBL/GenBank/DDBJ databases">
        <title>strain FJAT-54423T represents a novel species of the genus Brevibacillus.</title>
        <authorList>
            <person name="Tang R."/>
        </authorList>
    </citation>
    <scope>NUCLEOTIDE SEQUENCE [LARGE SCALE GENOMIC DNA]</scope>
    <source>
        <strain evidence="1 3">FJAT-54423</strain>
    </source>
</reference>
<sequence>MPGNAEKAVSLLQNPERTAYLLKISGIPTARGARPEPGTRTYRIHMFENRVLMLEKSRQPTQWLREAWGEPSFEQIDPADDDYEASAVIRLARRALYAAGLHYGHLVLHAASPHRVKVHAVSADWLLQHQGRLRTAAETWWAEEQGRWSGSPIMLGADPEFALRHPDGHMVLASDFMGTNGVVGCDSTRYREELALHQHPLVELRPAPSANPDLLFLRIVKALRTAAKKIDNPSIEWVSGGMPFEGYPIGGHIHFSGIRPDYQLLRQLDAYLALPLVLIEDAGCRMRRPRYGYLGDMREKDYGGTPGFEYRTLPSWLVDPIVTRGVLHLARLIADSSHHLMINELSPGLVRAYYRGEQERIKPLVTAMWEELRQLPGYARSGAVLDRYFARLLSGNVWPADRDLRIVWSHYSGKR</sequence>
<dbReference type="Proteomes" id="UP000677234">
    <property type="component" value="Chromosome"/>
</dbReference>
<evidence type="ECO:0008006" key="5">
    <source>
        <dbReference type="Google" id="ProtNLM"/>
    </source>
</evidence>
<reference evidence="2" key="2">
    <citation type="submission" date="2021-04" db="EMBL/GenBank/DDBJ databases">
        <title>Brevibacillus composti FJAT-54423, complete genome.</title>
        <authorList>
            <person name="Tang R."/>
        </authorList>
    </citation>
    <scope>NUCLEOTIDE SEQUENCE</scope>
    <source>
        <strain evidence="2">FJAT-54424</strain>
    </source>
</reference>